<protein>
    <submittedName>
        <fullName evidence="1">Uncharacterized protein</fullName>
    </submittedName>
</protein>
<dbReference type="RefSeq" id="WP_407287661.1">
    <property type="nucleotide sequence ID" value="NZ_CP147982.1"/>
</dbReference>
<reference evidence="1 2" key="1">
    <citation type="submission" date="2024-03" db="EMBL/GenBank/DDBJ databases">
        <title>The complete genome of Streptomyces sirii sp.nov.</title>
        <authorList>
            <person name="Zakalyukina Y.V."/>
            <person name="Belik A.R."/>
            <person name="Biryukov M.V."/>
            <person name="Baturina O.A."/>
            <person name="Kabilov M.R."/>
        </authorList>
    </citation>
    <scope>NUCLEOTIDE SEQUENCE [LARGE SCALE GENOMIC DNA]</scope>
    <source>
        <strain evidence="1 2">BP-8</strain>
    </source>
</reference>
<sequence>MTALTECETRLRKAVDELEECQEAQIFFTQHGTIAEHIGDAEKAFARASSWYDIHLDPALQLNFIRFDRMACHWRIERPKIKLTGEFRIHHLLASLVMDAPPLDWGSTESERQLYSELRVIDDYPGGGTGTFAALRIQPDNPMPEVWYHDFRVGAFKLDLDYCEYLDALTITKGTFGWQYLYADVQLAGIDFIEVATDMKDMLDVFPGLFPEYDYAPLRARLEART</sequence>
<organism evidence="1 2">
    <name type="scientific">Streptomyces sirii</name>
    <dbReference type="NCBI Taxonomy" id="3127701"/>
    <lineage>
        <taxon>Bacteria</taxon>
        <taxon>Bacillati</taxon>
        <taxon>Actinomycetota</taxon>
        <taxon>Actinomycetes</taxon>
        <taxon>Kitasatosporales</taxon>
        <taxon>Streptomycetaceae</taxon>
        <taxon>Streptomyces</taxon>
    </lineage>
</organism>
<dbReference type="EMBL" id="CP147982">
    <property type="protein sequence ID" value="WXK79048.1"/>
    <property type="molecule type" value="Genomic_DNA"/>
</dbReference>
<evidence type="ECO:0000313" key="1">
    <source>
        <dbReference type="EMBL" id="WXK79048.1"/>
    </source>
</evidence>
<evidence type="ECO:0000313" key="2">
    <source>
        <dbReference type="Proteomes" id="UP001626628"/>
    </source>
</evidence>
<keyword evidence="2" id="KW-1185">Reference proteome</keyword>
<accession>A0ABZ2QR63</accession>
<gene>
    <name evidence="1" type="ORF">WAB15_25370</name>
</gene>
<proteinExistence type="predicted"/>
<dbReference type="Proteomes" id="UP001626628">
    <property type="component" value="Chromosome"/>
</dbReference>
<name>A0ABZ2QR63_9ACTN</name>